<dbReference type="OrthoDB" id="2123594at2759"/>
<dbReference type="Proteomes" id="UP000054248">
    <property type="component" value="Unassembled WGS sequence"/>
</dbReference>
<dbReference type="Gene3D" id="3.20.20.300">
    <property type="entry name" value="Glycoside hydrolase, family 3, N-terminal domain"/>
    <property type="match status" value="1"/>
</dbReference>
<accession>A0A0C3KJT9</accession>
<dbReference type="InterPro" id="IPR051915">
    <property type="entry name" value="Cellulose_Degrad_GH3"/>
</dbReference>
<feature type="chain" id="PRO_5002175597" evidence="4">
    <location>
        <begin position="23"/>
        <end position="790"/>
    </location>
</feature>
<keyword evidence="7" id="KW-1185">Reference proteome</keyword>
<reference evidence="7" key="2">
    <citation type="submission" date="2015-01" db="EMBL/GenBank/DDBJ databases">
        <title>Evolutionary Origins and Diversification of the Mycorrhizal Mutualists.</title>
        <authorList>
            <consortium name="DOE Joint Genome Institute"/>
            <consortium name="Mycorrhizal Genomics Consortium"/>
            <person name="Kohler A."/>
            <person name="Kuo A."/>
            <person name="Nagy L.G."/>
            <person name="Floudas D."/>
            <person name="Copeland A."/>
            <person name="Barry K.W."/>
            <person name="Cichocki N."/>
            <person name="Veneault-Fourrey C."/>
            <person name="LaButti K."/>
            <person name="Lindquist E.A."/>
            <person name="Lipzen A."/>
            <person name="Lundell T."/>
            <person name="Morin E."/>
            <person name="Murat C."/>
            <person name="Riley R."/>
            <person name="Ohm R."/>
            <person name="Sun H."/>
            <person name="Tunlid A."/>
            <person name="Henrissat B."/>
            <person name="Grigoriev I.V."/>
            <person name="Hibbett D.S."/>
            <person name="Martin F."/>
        </authorList>
    </citation>
    <scope>NUCLEOTIDE SEQUENCE [LARGE SCALE GENOMIC DNA]</scope>
    <source>
        <strain evidence="7">MUT 4182</strain>
    </source>
</reference>
<dbReference type="SUPFAM" id="SSF52279">
    <property type="entry name" value="Beta-D-glucan exohydrolase, C-terminal domain"/>
    <property type="match status" value="1"/>
</dbReference>
<dbReference type="HOGENOM" id="CLU_004542_5_1_1"/>
<organism evidence="6 7">
    <name type="scientific">Tulasnella calospora MUT 4182</name>
    <dbReference type="NCBI Taxonomy" id="1051891"/>
    <lineage>
        <taxon>Eukaryota</taxon>
        <taxon>Fungi</taxon>
        <taxon>Dikarya</taxon>
        <taxon>Basidiomycota</taxon>
        <taxon>Agaricomycotina</taxon>
        <taxon>Agaricomycetes</taxon>
        <taxon>Cantharellales</taxon>
        <taxon>Tulasnellaceae</taxon>
        <taxon>Tulasnella</taxon>
    </lineage>
</organism>
<evidence type="ECO:0000259" key="5">
    <source>
        <dbReference type="SMART" id="SM01217"/>
    </source>
</evidence>
<evidence type="ECO:0000256" key="2">
    <source>
        <dbReference type="ARBA" id="ARBA00022801"/>
    </source>
</evidence>
<dbReference type="SMART" id="SM01217">
    <property type="entry name" value="Fn3_like"/>
    <property type="match status" value="1"/>
</dbReference>
<name>A0A0C3KJT9_9AGAM</name>
<dbReference type="PANTHER" id="PTHR30620:SF117">
    <property type="entry name" value="BETA-1,4-XYLOSIDASE (EUROFUNG)"/>
    <property type="match status" value="1"/>
</dbReference>
<dbReference type="FunFam" id="2.60.40.10:FF:000495">
    <property type="entry name" value="Periplasmic beta-glucosidase"/>
    <property type="match status" value="1"/>
</dbReference>
<dbReference type="AlphaFoldDB" id="A0A0C3KJT9"/>
<dbReference type="PANTHER" id="PTHR30620">
    <property type="entry name" value="PERIPLASMIC BETA-GLUCOSIDASE-RELATED"/>
    <property type="match status" value="1"/>
</dbReference>
<protein>
    <submittedName>
        <fullName evidence="6">Glycoside hydrolase family 3 protein</fullName>
    </submittedName>
</protein>
<keyword evidence="2 6" id="KW-0378">Hydrolase</keyword>
<feature type="domain" description="Fibronectin type III-like" evidence="5">
    <location>
        <begin position="710"/>
        <end position="779"/>
    </location>
</feature>
<evidence type="ECO:0000256" key="1">
    <source>
        <dbReference type="ARBA" id="ARBA00005336"/>
    </source>
</evidence>
<dbReference type="SUPFAM" id="SSF51445">
    <property type="entry name" value="(Trans)glycosidases"/>
    <property type="match status" value="1"/>
</dbReference>
<dbReference type="InterPro" id="IPR026891">
    <property type="entry name" value="Fn3-like"/>
</dbReference>
<comment type="similarity">
    <text evidence="1">Belongs to the glycosyl hydrolase 3 family.</text>
</comment>
<dbReference type="InterPro" id="IPR017853">
    <property type="entry name" value="GH"/>
</dbReference>
<dbReference type="Pfam" id="PF14310">
    <property type="entry name" value="Fn3-like"/>
    <property type="match status" value="1"/>
</dbReference>
<dbReference type="PRINTS" id="PR00133">
    <property type="entry name" value="GLHYDRLASE3"/>
</dbReference>
<gene>
    <name evidence="6" type="ORF">M407DRAFT_80076</name>
</gene>
<dbReference type="Pfam" id="PF00933">
    <property type="entry name" value="Glyco_hydro_3"/>
    <property type="match status" value="1"/>
</dbReference>
<dbReference type="Gene3D" id="3.40.50.1700">
    <property type="entry name" value="Glycoside hydrolase family 3 C-terminal domain"/>
    <property type="match status" value="1"/>
</dbReference>
<dbReference type="InterPro" id="IPR001764">
    <property type="entry name" value="Glyco_hydro_3_N"/>
</dbReference>
<dbReference type="InterPro" id="IPR036881">
    <property type="entry name" value="Glyco_hydro_3_C_sf"/>
</dbReference>
<dbReference type="InterPro" id="IPR002772">
    <property type="entry name" value="Glyco_hydro_3_C"/>
</dbReference>
<dbReference type="STRING" id="1051891.A0A0C3KJT9"/>
<dbReference type="FunFam" id="3.40.50.1700:FF:000009">
    <property type="entry name" value="Periplasmic beta-glucosidase"/>
    <property type="match status" value="1"/>
</dbReference>
<dbReference type="InterPro" id="IPR036962">
    <property type="entry name" value="Glyco_hydro_3_N_sf"/>
</dbReference>
<evidence type="ECO:0000256" key="3">
    <source>
        <dbReference type="ARBA" id="ARBA00023295"/>
    </source>
</evidence>
<evidence type="ECO:0000313" key="6">
    <source>
        <dbReference type="EMBL" id="KIO21728.1"/>
    </source>
</evidence>
<dbReference type="InterPro" id="IPR013783">
    <property type="entry name" value="Ig-like_fold"/>
</dbReference>
<dbReference type="GO" id="GO:0009251">
    <property type="term" value="P:glucan catabolic process"/>
    <property type="evidence" value="ECO:0007669"/>
    <property type="project" value="TreeGrafter"/>
</dbReference>
<dbReference type="Pfam" id="PF01915">
    <property type="entry name" value="Glyco_hydro_3_C"/>
    <property type="match status" value="1"/>
</dbReference>
<sequence>MALVRLSTLACFLATVQPLASAWSDAELPEKRAPKPTPLYKNPKANIEDRVNDLLPRMTLEEKVAQLIQGDINGWTPNPNDPLDTTMSYNATGLVEMMKYKGGSIWAGYQMPYDKLAYTIEVGQRYLMENTTLGIPALIQSEGLHGYPNNGTIWPSPIGLAASFDPDLLKKAAATIADEAEGFGINQLFAPVLDLGRELRWGRVEEGFGEDPFLTGAMALAYVEGVQAGSRRNASSTAIARMAATCKHFAAFGSPQGGLNCAPVAGGERDLRSLYLPPFKKACLESLAIMTAYSSYDGVPAAGNNHLLVDILRKEWGYKYWVIDMLQTQHYVCDSRECAARLGVSQYQGEMGGGTYTYLTLVDQVKKGLISQSIIDQTVKYMLRTKFSLGLFENPYPYKDYKSKIRTPATLQLLKQMDEDQIVLLKNEGNTLPLSKSISSVAVIGPSAGQVLCSDYVFHGANLNGISPLDGFKKLLSGTNVKVNYAEGAKLWSNDESGFPDAVNAAKNSDAAVVVVGTWTRDQTELWGGLNATTGEHVDVSDLGLVGASLKLVQEIKATGKPTIVVFISGRPVSEPWIADHADAIVQQFYPGEMGGLALAEVIFGDVNPSGKMPVSAPRDVGTAPAFYNWLKASRPGWPGAGQILDNGTLIFDHYYVLDSPVPLWSFGDGLSYTTFKYSNLRLSKTKLKASDTLTVTVSVSNTGSRDGKEVVQAYVTDQVASVVTANQNLEGFKKVNIPLGKTVDVSISIPIQQLQVWNLANKFVVEPGVFDIKIGSSSAAVLQGNFTVT</sequence>
<proteinExistence type="inferred from homology"/>
<dbReference type="EMBL" id="KN823130">
    <property type="protein sequence ID" value="KIO21728.1"/>
    <property type="molecule type" value="Genomic_DNA"/>
</dbReference>
<evidence type="ECO:0000313" key="7">
    <source>
        <dbReference type="Proteomes" id="UP000054248"/>
    </source>
</evidence>
<reference evidence="6 7" key="1">
    <citation type="submission" date="2014-04" db="EMBL/GenBank/DDBJ databases">
        <authorList>
            <consortium name="DOE Joint Genome Institute"/>
            <person name="Kuo A."/>
            <person name="Girlanda M."/>
            <person name="Perotto S."/>
            <person name="Kohler A."/>
            <person name="Nagy L.G."/>
            <person name="Floudas D."/>
            <person name="Copeland A."/>
            <person name="Barry K.W."/>
            <person name="Cichocki N."/>
            <person name="Veneault-Fourrey C."/>
            <person name="LaButti K."/>
            <person name="Lindquist E.A."/>
            <person name="Lipzen A."/>
            <person name="Lundell T."/>
            <person name="Morin E."/>
            <person name="Murat C."/>
            <person name="Sun H."/>
            <person name="Tunlid A."/>
            <person name="Henrissat B."/>
            <person name="Grigoriev I.V."/>
            <person name="Hibbett D.S."/>
            <person name="Martin F."/>
            <person name="Nordberg H.P."/>
            <person name="Cantor M.N."/>
            <person name="Hua S.X."/>
        </authorList>
    </citation>
    <scope>NUCLEOTIDE SEQUENCE [LARGE SCALE GENOMIC DNA]</scope>
    <source>
        <strain evidence="6 7">MUT 4182</strain>
    </source>
</reference>
<dbReference type="Gene3D" id="2.60.40.10">
    <property type="entry name" value="Immunoglobulins"/>
    <property type="match status" value="1"/>
</dbReference>
<keyword evidence="4" id="KW-0732">Signal</keyword>
<keyword evidence="3" id="KW-0326">Glycosidase</keyword>
<evidence type="ECO:0000256" key="4">
    <source>
        <dbReference type="SAM" id="SignalP"/>
    </source>
</evidence>
<dbReference type="GO" id="GO:0008422">
    <property type="term" value="F:beta-glucosidase activity"/>
    <property type="evidence" value="ECO:0007669"/>
    <property type="project" value="TreeGrafter"/>
</dbReference>
<feature type="signal peptide" evidence="4">
    <location>
        <begin position="1"/>
        <end position="22"/>
    </location>
</feature>